<dbReference type="EMBL" id="VSSQ01079558">
    <property type="protein sequence ID" value="MPN29041.1"/>
    <property type="molecule type" value="Genomic_DNA"/>
</dbReference>
<protein>
    <submittedName>
        <fullName evidence="1">Ribosomal RNA large subunit methyltransferase I</fullName>
        <ecNumber evidence="1">2.1.1.191</ecNumber>
    </submittedName>
</protein>
<keyword evidence="1" id="KW-0808">Transferase</keyword>
<sequence>MVKPGGFFMTCSCSHFMNPELFKETIADAAKDARRTLRQVEFRTQSSDHPILWNSDESYYLKFYIFQVV</sequence>
<dbReference type="Gene3D" id="3.40.50.150">
    <property type="entry name" value="Vaccinia Virus protein VP39"/>
    <property type="match status" value="1"/>
</dbReference>
<dbReference type="InterPro" id="IPR029063">
    <property type="entry name" value="SAM-dependent_MTases_sf"/>
</dbReference>
<gene>
    <name evidence="1" type="primary">rlmI_34</name>
    <name evidence="1" type="ORF">SDC9_176489</name>
</gene>
<evidence type="ECO:0000313" key="1">
    <source>
        <dbReference type="EMBL" id="MPN29041.1"/>
    </source>
</evidence>
<dbReference type="PANTHER" id="PTHR42873">
    <property type="entry name" value="RIBOSOMAL RNA LARGE SUBUNIT METHYLTRANSFERASE"/>
    <property type="match status" value="1"/>
</dbReference>
<dbReference type="GO" id="GO:0008168">
    <property type="term" value="F:methyltransferase activity"/>
    <property type="evidence" value="ECO:0007669"/>
    <property type="project" value="UniProtKB-KW"/>
</dbReference>
<keyword evidence="1" id="KW-0489">Methyltransferase</keyword>
<dbReference type="EC" id="2.1.1.191" evidence="1"/>
<proteinExistence type="predicted"/>
<name>A0A645GQ60_9ZZZZ</name>
<dbReference type="PANTHER" id="PTHR42873:SF1">
    <property type="entry name" value="S-ADENOSYLMETHIONINE-DEPENDENT METHYLTRANSFERASE DOMAIN-CONTAINING PROTEIN"/>
    <property type="match status" value="1"/>
</dbReference>
<reference evidence="1" key="1">
    <citation type="submission" date="2019-08" db="EMBL/GenBank/DDBJ databases">
        <authorList>
            <person name="Kucharzyk K."/>
            <person name="Murdoch R.W."/>
            <person name="Higgins S."/>
            <person name="Loffler F."/>
        </authorList>
    </citation>
    <scope>NUCLEOTIDE SEQUENCE</scope>
</reference>
<organism evidence="1">
    <name type="scientific">bioreactor metagenome</name>
    <dbReference type="NCBI Taxonomy" id="1076179"/>
    <lineage>
        <taxon>unclassified sequences</taxon>
        <taxon>metagenomes</taxon>
        <taxon>ecological metagenomes</taxon>
    </lineage>
</organism>
<dbReference type="SUPFAM" id="SSF53335">
    <property type="entry name" value="S-adenosyl-L-methionine-dependent methyltransferases"/>
    <property type="match status" value="1"/>
</dbReference>
<comment type="caution">
    <text evidence="1">The sequence shown here is derived from an EMBL/GenBank/DDBJ whole genome shotgun (WGS) entry which is preliminary data.</text>
</comment>
<dbReference type="GO" id="GO:0032259">
    <property type="term" value="P:methylation"/>
    <property type="evidence" value="ECO:0007669"/>
    <property type="project" value="UniProtKB-KW"/>
</dbReference>
<accession>A0A645GQ60</accession>
<dbReference type="AlphaFoldDB" id="A0A645GQ60"/>